<reference evidence="1" key="1">
    <citation type="submission" date="2021-05" db="EMBL/GenBank/DDBJ databases">
        <authorList>
            <person name="Alioto T."/>
            <person name="Alioto T."/>
            <person name="Gomez Garrido J."/>
        </authorList>
    </citation>
    <scope>NUCLEOTIDE SEQUENCE</scope>
</reference>
<dbReference type="EMBL" id="HBUE01065170">
    <property type="protein sequence ID" value="CAG6470364.1"/>
    <property type="molecule type" value="Transcribed_RNA"/>
</dbReference>
<dbReference type="EMBL" id="HBUE01065176">
    <property type="protein sequence ID" value="CAG6470365.1"/>
    <property type="molecule type" value="Transcribed_RNA"/>
</dbReference>
<dbReference type="EMBL" id="HBUE01065169">
    <property type="protein sequence ID" value="CAG6470363.1"/>
    <property type="molecule type" value="Transcribed_RNA"/>
</dbReference>
<dbReference type="EMBL" id="HBUE01065178">
    <property type="protein sequence ID" value="CAG6470366.1"/>
    <property type="molecule type" value="Transcribed_RNA"/>
</dbReference>
<dbReference type="AlphaFoldDB" id="A0A8D8FG94"/>
<name>A0A8D8FG94_CULPI</name>
<proteinExistence type="predicted"/>
<accession>A0A8D8FG94</accession>
<dbReference type="EMBL" id="HBUE01065181">
    <property type="protein sequence ID" value="CAG6470367.1"/>
    <property type="molecule type" value="Transcribed_RNA"/>
</dbReference>
<evidence type="ECO:0000313" key="1">
    <source>
        <dbReference type="EMBL" id="CAG6470366.1"/>
    </source>
</evidence>
<protein>
    <submittedName>
        <fullName evidence="1">(northern house mosquito) hypothetical protein</fullName>
    </submittedName>
</protein>
<organism evidence="1">
    <name type="scientific">Culex pipiens</name>
    <name type="common">House mosquito</name>
    <dbReference type="NCBI Taxonomy" id="7175"/>
    <lineage>
        <taxon>Eukaryota</taxon>
        <taxon>Metazoa</taxon>
        <taxon>Ecdysozoa</taxon>
        <taxon>Arthropoda</taxon>
        <taxon>Hexapoda</taxon>
        <taxon>Insecta</taxon>
        <taxon>Pterygota</taxon>
        <taxon>Neoptera</taxon>
        <taxon>Endopterygota</taxon>
        <taxon>Diptera</taxon>
        <taxon>Nematocera</taxon>
        <taxon>Culicoidea</taxon>
        <taxon>Culicidae</taxon>
        <taxon>Culicinae</taxon>
        <taxon>Culicini</taxon>
        <taxon>Culex</taxon>
        <taxon>Culex</taxon>
    </lineage>
</organism>
<sequence>MIFPQRRSHFEVPILDFLLRNWQKMLQLFPVLIFIAMLMKLRTSERELCIILFSSRSLSHSLPKFYQWCQFFKEKSEQCCQRLLQISSIPAFIRAVVLELICYHLSCFIAD</sequence>